<dbReference type="EMBL" id="CP114203">
    <property type="protein sequence ID" value="WAU06065.1"/>
    <property type="molecule type" value="Genomic_DNA"/>
</dbReference>
<evidence type="ECO:0000313" key="2">
    <source>
        <dbReference type="EMBL" id="WAU09966.1"/>
    </source>
</evidence>
<reference evidence="2 3" key="1">
    <citation type="submission" date="2022-12" db="EMBL/GenBank/DDBJ databases">
        <authorList>
            <person name="Ruckert C."/>
            <person name="Busche T."/>
            <person name="Kalinowski J."/>
            <person name="Wittmann C."/>
        </authorList>
    </citation>
    <scope>NUCLEOTIDE SEQUENCE [LARGE SCALE GENOMIC DNA]</scope>
    <source>
        <strain evidence="2 3">DSM 40276</strain>
        <plasmid evidence="2 3">phiDSM40276</plasmid>
    </source>
</reference>
<dbReference type="Proteomes" id="UP001210169">
    <property type="component" value="Plasmid phiDSM40276"/>
</dbReference>
<name>A0ABY7JJ38_STRNI</name>
<dbReference type="RefSeq" id="WP_277411913.1">
    <property type="nucleotide sequence ID" value="NZ_CP114203.1"/>
</dbReference>
<protein>
    <submittedName>
        <fullName evidence="2">Uncharacterized protein</fullName>
    </submittedName>
</protein>
<proteinExistence type="predicted"/>
<dbReference type="InterPro" id="IPR011257">
    <property type="entry name" value="DNA_glycosylase"/>
</dbReference>
<gene>
    <name evidence="1" type="ORF">STRNI_004519</name>
    <name evidence="2" type="ORF">STRNI_008252</name>
</gene>
<sequence length="275" mass="29800">MNATIITDHLGWGEAAAGEPVRLVEHNGAAWVALWADECLIMRPTGSGHMDAPPVAYTSPIRLPYDDEMQPLVDELMRLGTVQRLTNPSLWDAITTALLRQATPGERAHTTHRVYCATYGRTLDTFAGPLSLVPSPERVLTVSDGGFAAVGAATAREALRSAAEAYLVHAEQWQHTPPEALVQCLADVRGIDAAAAAVAVADFTSDYSIYPHGDLALRTCASRAAPALSLPSTDREFEALWRRWAPDPLALHTLTLFTLTWGNHARAHAHARSDR</sequence>
<dbReference type="SUPFAM" id="SSF48150">
    <property type="entry name" value="DNA-glycosylase"/>
    <property type="match status" value="1"/>
</dbReference>
<geneLocation type="plasmid" evidence="2 3">
    <name>phiDSM40276</name>
</geneLocation>
<dbReference type="Gene3D" id="1.10.340.30">
    <property type="entry name" value="Hypothetical protein, domain 2"/>
    <property type="match status" value="1"/>
</dbReference>
<evidence type="ECO:0000313" key="1">
    <source>
        <dbReference type="EMBL" id="WAU06065.1"/>
    </source>
</evidence>
<dbReference type="GeneID" id="301337384"/>
<keyword evidence="2" id="KW-0614">Plasmid</keyword>
<organism evidence="2 3">
    <name type="scientific">Streptomyces nigrescens</name>
    <dbReference type="NCBI Taxonomy" id="1920"/>
    <lineage>
        <taxon>Bacteria</taxon>
        <taxon>Bacillati</taxon>
        <taxon>Actinomycetota</taxon>
        <taxon>Actinomycetes</taxon>
        <taxon>Kitasatosporales</taxon>
        <taxon>Streptomycetaceae</taxon>
        <taxon>Streptomyces</taxon>
    </lineage>
</organism>
<accession>A0ABY7JJ38</accession>
<dbReference type="EMBL" id="CP114204">
    <property type="protein sequence ID" value="WAU09966.1"/>
    <property type="molecule type" value="Genomic_DNA"/>
</dbReference>
<evidence type="ECO:0000313" key="3">
    <source>
        <dbReference type="Proteomes" id="UP001210169"/>
    </source>
</evidence>
<keyword evidence="3" id="KW-1185">Reference proteome</keyword>
<dbReference type="Proteomes" id="UP001210169">
    <property type="component" value="Chromosome"/>
</dbReference>